<feature type="signal peptide" evidence="1">
    <location>
        <begin position="1"/>
        <end position="20"/>
    </location>
</feature>
<organism evidence="2 3">
    <name type="scientific">Aedes albopictus</name>
    <name type="common">Asian tiger mosquito</name>
    <name type="synonym">Stegomyia albopicta</name>
    <dbReference type="NCBI Taxonomy" id="7160"/>
    <lineage>
        <taxon>Eukaryota</taxon>
        <taxon>Metazoa</taxon>
        <taxon>Ecdysozoa</taxon>
        <taxon>Arthropoda</taxon>
        <taxon>Hexapoda</taxon>
        <taxon>Insecta</taxon>
        <taxon>Pterygota</taxon>
        <taxon>Neoptera</taxon>
        <taxon>Endopterygota</taxon>
        <taxon>Diptera</taxon>
        <taxon>Nematocera</taxon>
        <taxon>Culicoidea</taxon>
        <taxon>Culicidae</taxon>
        <taxon>Culicinae</taxon>
        <taxon>Aedini</taxon>
        <taxon>Aedes</taxon>
        <taxon>Stegomyia</taxon>
    </lineage>
</organism>
<feature type="chain" id="PRO_5046769886" evidence="1">
    <location>
        <begin position="21"/>
        <end position="490"/>
    </location>
</feature>
<dbReference type="GeneID" id="109621897"/>
<sequence length="490" mass="52652">MARLVPIVVLVLSALSGIRCEFGLDVAAPTVSSAIATAIGSGISSVVRANASIKIDSSADGSGTVNTLIVISNNVTNPMNKLLGSILAGASSRNANSQEMFNNFSELIKNTSKAIVSANTTADDLKTVTKVYLYEYMIGNLTALNNTLQNLSNGLNMMQSQVQLAANAEYPPTILNITVYFNKTVVANLTTPLRSIRKYLTSIGSTITTIAAERSQAIAYRAQFNETISAGVRSIDSAAVTFNRTVVDVYHRISQQQTNTFKAINQTYASVLNRADSYGINMRNLTQFLSDMVTANASFTQFVELSTNYSTEQVTKALHEQTTAVTATLLTVINFVTNQSVTNSSVNTASCTQKAVQQLQQNPVAMNRLASCMQSETNSFRTTTQFVQVQMDAVRNAAASLAVQMSRICQRETGPCTAYFFSAFPDHSQRVQNKISVVAGGVSNDEHIVTGRIVDCVNGVGSDIVANAQIIQSKFVTCLGTIRVAPVEVE</sequence>
<name>A0ABM1ZB83_AEDAL</name>
<evidence type="ECO:0000256" key="1">
    <source>
        <dbReference type="SAM" id="SignalP"/>
    </source>
</evidence>
<evidence type="ECO:0000313" key="2">
    <source>
        <dbReference type="EnsemblMetazoa" id="AALFPA23_016822.P24561"/>
    </source>
</evidence>
<dbReference type="RefSeq" id="XP_019931645.2">
    <property type="nucleotide sequence ID" value="XM_020076086.3"/>
</dbReference>
<keyword evidence="1" id="KW-0732">Signal</keyword>
<reference evidence="2" key="2">
    <citation type="submission" date="2025-05" db="UniProtKB">
        <authorList>
            <consortium name="EnsemblMetazoa"/>
        </authorList>
    </citation>
    <scope>IDENTIFICATION</scope>
    <source>
        <strain evidence="2">Foshan</strain>
    </source>
</reference>
<dbReference type="EnsemblMetazoa" id="AALFPA23_016822.R24561">
    <property type="protein sequence ID" value="AALFPA23_016822.P24561"/>
    <property type="gene ID" value="AALFPA23_016822"/>
</dbReference>
<dbReference type="Proteomes" id="UP000069940">
    <property type="component" value="Unassembled WGS sequence"/>
</dbReference>
<evidence type="ECO:0000313" key="3">
    <source>
        <dbReference type="Proteomes" id="UP000069940"/>
    </source>
</evidence>
<proteinExistence type="predicted"/>
<accession>A0ABM1ZB83</accession>
<reference evidence="3" key="1">
    <citation type="journal article" date="2015" name="Proc. Natl. Acad. Sci. U.S.A.">
        <title>Genome sequence of the Asian Tiger mosquito, Aedes albopictus, reveals insights into its biology, genetics, and evolution.</title>
        <authorList>
            <person name="Chen X.G."/>
            <person name="Jiang X."/>
            <person name="Gu J."/>
            <person name="Xu M."/>
            <person name="Wu Y."/>
            <person name="Deng Y."/>
            <person name="Zhang C."/>
            <person name="Bonizzoni M."/>
            <person name="Dermauw W."/>
            <person name="Vontas J."/>
            <person name="Armbruster P."/>
            <person name="Huang X."/>
            <person name="Yang Y."/>
            <person name="Zhang H."/>
            <person name="He W."/>
            <person name="Peng H."/>
            <person name="Liu Y."/>
            <person name="Wu K."/>
            <person name="Chen J."/>
            <person name="Lirakis M."/>
            <person name="Topalis P."/>
            <person name="Van Leeuwen T."/>
            <person name="Hall A.B."/>
            <person name="Jiang X."/>
            <person name="Thorpe C."/>
            <person name="Mueller R.L."/>
            <person name="Sun C."/>
            <person name="Waterhouse R.M."/>
            <person name="Yan G."/>
            <person name="Tu Z.J."/>
            <person name="Fang X."/>
            <person name="James A.A."/>
        </authorList>
    </citation>
    <scope>NUCLEOTIDE SEQUENCE [LARGE SCALE GENOMIC DNA]</scope>
    <source>
        <strain evidence="3">Foshan</strain>
    </source>
</reference>
<keyword evidence="3" id="KW-1185">Reference proteome</keyword>
<protein>
    <submittedName>
        <fullName evidence="2">Uncharacterized protein</fullName>
    </submittedName>
</protein>